<name>A0A0C2IWU8_THEKT</name>
<accession>A0A0C2IWU8</accession>
<comment type="caution">
    <text evidence="1">The sequence shown here is derived from an EMBL/GenBank/DDBJ whole genome shotgun (WGS) entry which is preliminary data.</text>
</comment>
<protein>
    <recommendedName>
        <fullName evidence="3">SAM domain-containing protein</fullName>
    </recommendedName>
</protein>
<keyword evidence="2" id="KW-1185">Reference proteome</keyword>
<dbReference type="Proteomes" id="UP000031668">
    <property type="component" value="Unassembled WGS sequence"/>
</dbReference>
<dbReference type="EMBL" id="JWZT01005339">
    <property type="protein sequence ID" value="KII61337.1"/>
    <property type="molecule type" value="Genomic_DNA"/>
</dbReference>
<organism evidence="1 2">
    <name type="scientific">Thelohanellus kitauei</name>
    <name type="common">Myxosporean</name>
    <dbReference type="NCBI Taxonomy" id="669202"/>
    <lineage>
        <taxon>Eukaryota</taxon>
        <taxon>Metazoa</taxon>
        <taxon>Cnidaria</taxon>
        <taxon>Myxozoa</taxon>
        <taxon>Myxosporea</taxon>
        <taxon>Bivalvulida</taxon>
        <taxon>Platysporina</taxon>
        <taxon>Myxobolidae</taxon>
        <taxon>Thelohanellus</taxon>
    </lineage>
</organism>
<evidence type="ECO:0008006" key="3">
    <source>
        <dbReference type="Google" id="ProtNLM"/>
    </source>
</evidence>
<evidence type="ECO:0000313" key="1">
    <source>
        <dbReference type="EMBL" id="KII61337.1"/>
    </source>
</evidence>
<evidence type="ECO:0000313" key="2">
    <source>
        <dbReference type="Proteomes" id="UP000031668"/>
    </source>
</evidence>
<reference evidence="1 2" key="1">
    <citation type="journal article" date="2014" name="Genome Biol. Evol.">
        <title>The genome of the myxosporean Thelohanellus kitauei shows adaptations to nutrient acquisition within its fish host.</title>
        <authorList>
            <person name="Yang Y."/>
            <person name="Xiong J."/>
            <person name="Zhou Z."/>
            <person name="Huo F."/>
            <person name="Miao W."/>
            <person name="Ran C."/>
            <person name="Liu Y."/>
            <person name="Zhang J."/>
            <person name="Feng J."/>
            <person name="Wang M."/>
            <person name="Wang M."/>
            <person name="Wang L."/>
            <person name="Yao B."/>
        </authorList>
    </citation>
    <scope>NUCLEOTIDE SEQUENCE [LARGE SCALE GENOMIC DNA]</scope>
    <source>
        <strain evidence="1">Wuqing</strain>
    </source>
</reference>
<sequence>MSNQESSDDLEGQPPCYQQVIPEISSLNPQPHGEVLPKIVDRENHSRAYTAVDTAVEKGVPSSSHDPKNLELYEQLTELPNLEFSSCPQDGSIISPINGYPPQNIRFEHLQNLSGYSNREGFSDWKNEKMNNRIQEYLSQNIPVLVLIIGLIGRAPFMMDCLNRMPYPSCDQNLPVMFDGPNPYSRFCNNQRQNRYDPPPPMMPRMYDTPYPLYPHTHQNMFYPENISDNCPPPPLCTIPMQNPKNTPDSEQSFFNTEILNERNFQGESKLSKQKECCSTRNYVRQLNKFELNDFLIENNFDESAVVYHKLNGAELLNLSWNDLNEALLKREAKDLWDLLHGHEPLSKTISLILRDADGTPMKQYEKQITLFEKTAPELIHKISRFLCIPYENIICFLSNKDSSSGELLGAPELLSDEIVRKLPNKSRLKLKFSRGKVVDKNKDDYSVKYNVILSKL</sequence>
<gene>
    <name evidence="1" type="ORF">RF11_12751</name>
</gene>
<proteinExistence type="predicted"/>
<dbReference type="AlphaFoldDB" id="A0A0C2IWU8"/>